<evidence type="ECO:0000313" key="4">
    <source>
        <dbReference type="Proteomes" id="UP000271624"/>
    </source>
</evidence>
<sequence length="184" mass="20573">MNRKALLLAILGFVLCVSLSVMGSVNAIPSNQRVLVQIKNASPTSGGRIEVVKRFIQAVEAKDISTINQLVTENIVLEQPFSRLRPGGIRVEGKQAANTFFNRIFSQYSQILFVNVIFRQSKFDNAVILEGQGDFRMASNQNPYRNQYIGVLEVVDGRIALIREYFNPLIEPDLSSLDNSNPNQ</sequence>
<dbReference type="OrthoDB" id="2083380at2"/>
<reference evidence="3" key="1">
    <citation type="submission" date="2018-12" db="EMBL/GenBank/DDBJ databases">
        <authorList>
            <person name="Will S."/>
            <person name="Neumann-Schaal M."/>
            <person name="Henke P."/>
        </authorList>
    </citation>
    <scope>NUCLEOTIDE SEQUENCE</scope>
    <source>
        <strain evidence="3">PCC 7102</strain>
    </source>
</reference>
<dbReference type="Proteomes" id="UP000271624">
    <property type="component" value="Unassembled WGS sequence"/>
</dbReference>
<dbReference type="InterPro" id="IPR037401">
    <property type="entry name" value="SnoaL-like"/>
</dbReference>
<dbReference type="Pfam" id="PF12680">
    <property type="entry name" value="SnoaL_2"/>
    <property type="match status" value="1"/>
</dbReference>
<accession>A0A3S1IAD9</accession>
<reference evidence="3" key="2">
    <citation type="journal article" date="2019" name="Genome Biol. Evol.">
        <title>Day and night: Metabolic profiles and evolutionary relationships of six axenic non-marine cyanobacteria.</title>
        <authorList>
            <person name="Will S.E."/>
            <person name="Henke P."/>
            <person name="Boedeker C."/>
            <person name="Huang S."/>
            <person name="Brinkmann H."/>
            <person name="Rohde M."/>
            <person name="Jarek M."/>
            <person name="Friedl T."/>
            <person name="Seufert S."/>
            <person name="Schumacher M."/>
            <person name="Overmann J."/>
            <person name="Neumann-Schaal M."/>
            <person name="Petersen J."/>
        </authorList>
    </citation>
    <scope>NUCLEOTIDE SEQUENCE [LARGE SCALE GENOMIC DNA]</scope>
    <source>
        <strain evidence="3">PCC 7102</strain>
    </source>
</reference>
<dbReference type="AlphaFoldDB" id="A0A3S1IAD9"/>
<evidence type="ECO:0000313" key="3">
    <source>
        <dbReference type="EMBL" id="RUS94396.1"/>
    </source>
</evidence>
<dbReference type="EMBL" id="RSCL01000049">
    <property type="protein sequence ID" value="RUS94396.1"/>
    <property type="molecule type" value="Genomic_DNA"/>
</dbReference>
<gene>
    <name evidence="3" type="ORF">DSM106972_093810</name>
</gene>
<proteinExistence type="predicted"/>
<dbReference type="RefSeq" id="WP_127087308.1">
    <property type="nucleotide sequence ID" value="NZ_RSCL01000049.1"/>
</dbReference>
<keyword evidence="4" id="KW-1185">Reference proteome</keyword>
<dbReference type="InterPro" id="IPR032710">
    <property type="entry name" value="NTF2-like_dom_sf"/>
</dbReference>
<feature type="signal peptide" evidence="1">
    <location>
        <begin position="1"/>
        <end position="23"/>
    </location>
</feature>
<dbReference type="Gene3D" id="3.10.450.50">
    <property type="match status" value="1"/>
</dbReference>
<protein>
    <recommendedName>
        <fullName evidence="2">SnoaL-like domain-containing protein</fullName>
    </recommendedName>
</protein>
<evidence type="ECO:0000259" key="2">
    <source>
        <dbReference type="Pfam" id="PF12680"/>
    </source>
</evidence>
<keyword evidence="1" id="KW-0732">Signal</keyword>
<comment type="caution">
    <text evidence="3">The sequence shown here is derived from an EMBL/GenBank/DDBJ whole genome shotgun (WGS) entry which is preliminary data.</text>
</comment>
<dbReference type="SUPFAM" id="SSF54427">
    <property type="entry name" value="NTF2-like"/>
    <property type="match status" value="1"/>
</dbReference>
<feature type="domain" description="SnoaL-like" evidence="2">
    <location>
        <begin position="52"/>
        <end position="160"/>
    </location>
</feature>
<evidence type="ECO:0000256" key="1">
    <source>
        <dbReference type="SAM" id="SignalP"/>
    </source>
</evidence>
<organism evidence="3 4">
    <name type="scientific">Dulcicalothrix desertica PCC 7102</name>
    <dbReference type="NCBI Taxonomy" id="232991"/>
    <lineage>
        <taxon>Bacteria</taxon>
        <taxon>Bacillati</taxon>
        <taxon>Cyanobacteriota</taxon>
        <taxon>Cyanophyceae</taxon>
        <taxon>Nostocales</taxon>
        <taxon>Calotrichaceae</taxon>
        <taxon>Dulcicalothrix</taxon>
    </lineage>
</organism>
<feature type="chain" id="PRO_5030083057" description="SnoaL-like domain-containing protein" evidence="1">
    <location>
        <begin position="24"/>
        <end position="184"/>
    </location>
</feature>
<name>A0A3S1IAD9_9CYAN</name>